<dbReference type="FunFam" id="2.60.40.60:FF:000007">
    <property type="entry name" value="Protocadherin alpha 2"/>
    <property type="match status" value="1"/>
</dbReference>
<protein>
    <recommendedName>
        <fullName evidence="12">Cadherin domain-containing protein</fullName>
    </recommendedName>
</protein>
<evidence type="ECO:0000256" key="5">
    <source>
        <dbReference type="ARBA" id="ARBA00022737"/>
    </source>
</evidence>
<reference evidence="13" key="2">
    <citation type="submission" date="2025-08" db="UniProtKB">
        <authorList>
            <consortium name="Ensembl"/>
        </authorList>
    </citation>
    <scope>IDENTIFICATION</scope>
</reference>
<dbReference type="PANTHER" id="PTHR24028:SF296">
    <property type="entry name" value="PROTOCADHERIN 1 GAMMA 11 PRECURSOR-RELATED"/>
    <property type="match status" value="1"/>
</dbReference>
<keyword evidence="7" id="KW-0130">Cell adhesion</keyword>
<keyword evidence="6 11" id="KW-0106">Calcium</keyword>
<dbReference type="GO" id="GO:0007156">
    <property type="term" value="P:homophilic cell adhesion via plasma membrane adhesion molecules"/>
    <property type="evidence" value="ECO:0007669"/>
    <property type="project" value="InterPro"/>
</dbReference>
<dbReference type="Pfam" id="PF00028">
    <property type="entry name" value="Cadherin"/>
    <property type="match status" value="2"/>
</dbReference>
<dbReference type="PROSITE" id="PS00232">
    <property type="entry name" value="CADHERIN_1"/>
    <property type="match status" value="1"/>
</dbReference>
<evidence type="ECO:0000256" key="2">
    <source>
        <dbReference type="ARBA" id="ARBA00022475"/>
    </source>
</evidence>
<accession>A0AAY5KVM2</accession>
<dbReference type="PANTHER" id="PTHR24028">
    <property type="entry name" value="CADHERIN-87A"/>
    <property type="match status" value="1"/>
</dbReference>
<evidence type="ECO:0000256" key="8">
    <source>
        <dbReference type="ARBA" id="ARBA00022989"/>
    </source>
</evidence>
<evidence type="ECO:0000313" key="14">
    <source>
        <dbReference type="Proteomes" id="UP000265140"/>
    </source>
</evidence>
<keyword evidence="3" id="KW-0812">Transmembrane</keyword>
<dbReference type="GO" id="GO:0005886">
    <property type="term" value="C:plasma membrane"/>
    <property type="evidence" value="ECO:0007669"/>
    <property type="project" value="UniProtKB-SubCell"/>
</dbReference>
<evidence type="ECO:0000256" key="6">
    <source>
        <dbReference type="ARBA" id="ARBA00022837"/>
    </source>
</evidence>
<organism evidence="13 14">
    <name type="scientific">Esox lucius</name>
    <name type="common">Northern pike</name>
    <dbReference type="NCBI Taxonomy" id="8010"/>
    <lineage>
        <taxon>Eukaryota</taxon>
        <taxon>Metazoa</taxon>
        <taxon>Chordata</taxon>
        <taxon>Craniata</taxon>
        <taxon>Vertebrata</taxon>
        <taxon>Euteleostomi</taxon>
        <taxon>Actinopterygii</taxon>
        <taxon>Neopterygii</taxon>
        <taxon>Teleostei</taxon>
        <taxon>Protacanthopterygii</taxon>
        <taxon>Esociformes</taxon>
        <taxon>Esocidae</taxon>
        <taxon>Esox</taxon>
    </lineage>
</organism>
<evidence type="ECO:0000256" key="11">
    <source>
        <dbReference type="PROSITE-ProRule" id="PRU00043"/>
    </source>
</evidence>
<evidence type="ECO:0000256" key="10">
    <source>
        <dbReference type="ARBA" id="ARBA00023180"/>
    </source>
</evidence>
<evidence type="ECO:0000259" key="12">
    <source>
        <dbReference type="PROSITE" id="PS50268"/>
    </source>
</evidence>
<dbReference type="InterPro" id="IPR020894">
    <property type="entry name" value="Cadherin_CS"/>
</dbReference>
<keyword evidence="10" id="KW-0325">Glycoprotein</keyword>
<dbReference type="InterPro" id="IPR015919">
    <property type="entry name" value="Cadherin-like_sf"/>
</dbReference>
<dbReference type="GO" id="GO:0009653">
    <property type="term" value="P:anatomical structure morphogenesis"/>
    <property type="evidence" value="ECO:0007669"/>
    <property type="project" value="UniProtKB-ARBA"/>
</dbReference>
<evidence type="ECO:0000313" key="13">
    <source>
        <dbReference type="Ensembl" id="ENSELUP00000092736.1"/>
    </source>
</evidence>
<proteinExistence type="predicted"/>
<dbReference type="CDD" id="cd11304">
    <property type="entry name" value="Cadherin_repeat"/>
    <property type="match status" value="2"/>
</dbReference>
<sequence length="241" mass="26640">TCNNSTMLLVPLLTNIILDINDNSPVFPNKEIRLQISEGSLSGARFPLENAMDPDVGMNSIQTYSLIPSDHFILKQHSHSDGSMYLEMILQNILDRETDEQHNLVLTAVDGGNPLKSGTVKIYIQVLDVNDNAPIFNTGLYKYSLSEDSPKGTVILSVSATDADKGTNGEVMYSFSHATDGTSDMFTIDPLSGEIKLNGRLDFESNKQHKINPQTCPIFRCYPSKLLNDILHTIMPFPTCT</sequence>
<comment type="subcellular location">
    <subcellularLocation>
        <location evidence="1">Cell membrane</location>
        <topology evidence="1">Single-pass type I membrane protein</topology>
    </subcellularLocation>
</comment>
<dbReference type="InterPro" id="IPR002126">
    <property type="entry name" value="Cadherin-like_dom"/>
</dbReference>
<evidence type="ECO:0000256" key="9">
    <source>
        <dbReference type="ARBA" id="ARBA00023136"/>
    </source>
</evidence>
<dbReference type="InterPro" id="IPR050174">
    <property type="entry name" value="Protocadherin/Cadherin-CA"/>
</dbReference>
<dbReference type="GeneTree" id="ENSGT00940000164468"/>
<dbReference type="Ensembl" id="ENSELUT00000102093.1">
    <property type="protein sequence ID" value="ENSELUP00000092736.1"/>
    <property type="gene ID" value="ENSELUG00000041750.1"/>
</dbReference>
<dbReference type="PROSITE" id="PS50268">
    <property type="entry name" value="CADHERIN_2"/>
    <property type="match status" value="2"/>
</dbReference>
<dbReference type="AlphaFoldDB" id="A0AAY5KVM2"/>
<dbReference type="SMART" id="SM00112">
    <property type="entry name" value="CA"/>
    <property type="match status" value="2"/>
</dbReference>
<feature type="domain" description="Cadherin" evidence="12">
    <location>
        <begin position="137"/>
        <end position="211"/>
    </location>
</feature>
<evidence type="ECO:0000256" key="3">
    <source>
        <dbReference type="ARBA" id="ARBA00022692"/>
    </source>
</evidence>
<keyword evidence="9" id="KW-0472">Membrane</keyword>
<name>A0AAY5KVM2_ESOLU</name>
<keyword evidence="5" id="KW-0677">Repeat</keyword>
<keyword evidence="14" id="KW-1185">Reference proteome</keyword>
<dbReference type="GO" id="GO:0005509">
    <property type="term" value="F:calcium ion binding"/>
    <property type="evidence" value="ECO:0007669"/>
    <property type="project" value="UniProtKB-UniRule"/>
</dbReference>
<dbReference type="FunFam" id="2.60.40.60:FF:000002">
    <property type="entry name" value="Protocadherin alpha 2"/>
    <property type="match status" value="1"/>
</dbReference>
<dbReference type="PRINTS" id="PR00205">
    <property type="entry name" value="CADHERIN"/>
</dbReference>
<dbReference type="Gene3D" id="2.60.40.60">
    <property type="entry name" value="Cadherins"/>
    <property type="match status" value="2"/>
</dbReference>
<keyword evidence="2" id="KW-1003">Cell membrane</keyword>
<reference evidence="13 14" key="1">
    <citation type="submission" date="2020-02" db="EMBL/GenBank/DDBJ databases">
        <title>Esox lucius (northern pike) genome, fEsoLuc1, primary haplotype.</title>
        <authorList>
            <person name="Myers G."/>
            <person name="Karagic N."/>
            <person name="Meyer A."/>
            <person name="Pippel M."/>
            <person name="Reichard M."/>
            <person name="Winkler S."/>
            <person name="Tracey A."/>
            <person name="Sims Y."/>
            <person name="Howe K."/>
            <person name="Rhie A."/>
            <person name="Formenti G."/>
            <person name="Durbin R."/>
            <person name="Fedrigo O."/>
            <person name="Jarvis E.D."/>
        </authorList>
    </citation>
    <scope>NUCLEOTIDE SEQUENCE [LARGE SCALE GENOMIC DNA]</scope>
</reference>
<evidence type="ECO:0000256" key="1">
    <source>
        <dbReference type="ARBA" id="ARBA00004251"/>
    </source>
</evidence>
<dbReference type="Proteomes" id="UP000265140">
    <property type="component" value="Chromosome 7"/>
</dbReference>
<feature type="domain" description="Cadherin" evidence="12">
    <location>
        <begin position="28"/>
        <end position="136"/>
    </location>
</feature>
<dbReference type="SUPFAM" id="SSF49313">
    <property type="entry name" value="Cadherin-like"/>
    <property type="match status" value="2"/>
</dbReference>
<keyword evidence="8" id="KW-1133">Transmembrane helix</keyword>
<evidence type="ECO:0000256" key="7">
    <source>
        <dbReference type="ARBA" id="ARBA00022889"/>
    </source>
</evidence>
<reference evidence="13" key="3">
    <citation type="submission" date="2025-09" db="UniProtKB">
        <authorList>
            <consortium name="Ensembl"/>
        </authorList>
    </citation>
    <scope>IDENTIFICATION</scope>
</reference>
<evidence type="ECO:0000256" key="4">
    <source>
        <dbReference type="ARBA" id="ARBA00022729"/>
    </source>
</evidence>
<keyword evidence="4" id="KW-0732">Signal</keyword>